<sequence length="262" mass="30483">MIELPIELVVYICDYLDDKDKFSIFFTCRIFRSYSNLINLKKFYTYYKIKNFMNKFKFDNIWYFFDGEVVPHGITILCFPNMFNKSITNLIPNSTSNIIFGKNFNQPLNKSCLEETLPNLRELTFGENFNQSIKYLPKSVIKLTFLGPFNEEIHGKIPHGTKYLAFSNSFKGCIPDNVTHLTLESGFHSPLVESVNYVLKFNSYPININFDYDSDNSNLIPVISNLTFKSLLPSGLTHLTLSKKLYKENKYFLDPKIKITLV</sequence>
<organism evidence="3">
    <name type="scientific">Borely moumouvirus</name>
    <dbReference type="NCBI Taxonomy" id="2712067"/>
    <lineage>
        <taxon>Viruses</taxon>
        <taxon>Varidnaviria</taxon>
        <taxon>Bamfordvirae</taxon>
        <taxon>Nucleocytoviricota</taxon>
        <taxon>Megaviricetes</taxon>
        <taxon>Imitervirales</taxon>
        <taxon>Mimiviridae</taxon>
        <taxon>Megamimivirinae</taxon>
        <taxon>Moumouvirus</taxon>
    </lineage>
</organism>
<dbReference type="CDD" id="cd09917">
    <property type="entry name" value="F-box_SF"/>
    <property type="match status" value="1"/>
</dbReference>
<evidence type="ECO:0000313" key="3">
    <source>
        <dbReference type="EMBL" id="QID06523.1"/>
    </source>
</evidence>
<name>A0A6G6ADK4_9VIRU</name>
<dbReference type="PANTHER" id="PTHR32134">
    <property type="entry name" value="FNIP REPEAT-CONTAINING PROTEIN"/>
    <property type="match status" value="1"/>
</dbReference>
<feature type="domain" description="F-box" evidence="2">
    <location>
        <begin position="1"/>
        <end position="47"/>
    </location>
</feature>
<dbReference type="Pfam" id="PF05725">
    <property type="entry name" value="FNIP"/>
    <property type="match status" value="2"/>
</dbReference>
<evidence type="ECO:0000259" key="2">
    <source>
        <dbReference type="PROSITE" id="PS50181"/>
    </source>
</evidence>
<keyword evidence="1" id="KW-0677">Repeat</keyword>
<protein>
    <submittedName>
        <fullName evidence="3">FNIp repeat-containing protein</fullName>
    </submittedName>
</protein>
<accession>A0A6G6ADK4</accession>
<proteinExistence type="predicted"/>
<dbReference type="InterPro" id="IPR001810">
    <property type="entry name" value="F-box_dom"/>
</dbReference>
<dbReference type="InterPro" id="IPR051251">
    <property type="entry name" value="STK_FNIP-Repeat"/>
</dbReference>
<dbReference type="EMBL" id="MN175499">
    <property type="protein sequence ID" value="QID06523.1"/>
    <property type="molecule type" value="Genomic_DNA"/>
</dbReference>
<reference evidence="3" key="1">
    <citation type="submission" date="2019-07" db="EMBL/GenBank/DDBJ databases">
        <title>The discovery of a new lineage B mimivirus raises questions about particles surface fibrils.</title>
        <authorList>
            <person name="Silva L.K.S."/>
            <person name="Rodrigues R.A.L."/>
            <person name="Andrade A.C.S.P."/>
            <person name="Hikida H."/>
            <person name="Andreani J."/>
            <person name="Levasseur A."/>
            <person name="La Scola B."/>
            <person name="Abrahao J.S."/>
        </authorList>
    </citation>
    <scope>NUCLEOTIDE SEQUENCE</scope>
    <source>
        <strain evidence="3">B60</strain>
    </source>
</reference>
<dbReference type="PANTHER" id="PTHR32134:SF92">
    <property type="entry name" value="FNIP REPEAT-CONTAINING PROTEIN"/>
    <property type="match status" value="1"/>
</dbReference>
<dbReference type="SUPFAM" id="SSF81383">
    <property type="entry name" value="F-box domain"/>
    <property type="match status" value="1"/>
</dbReference>
<dbReference type="InterPro" id="IPR036047">
    <property type="entry name" value="F-box-like_dom_sf"/>
</dbReference>
<dbReference type="PROSITE" id="PS50181">
    <property type="entry name" value="FBOX"/>
    <property type="match status" value="1"/>
</dbReference>
<dbReference type="InterPro" id="IPR008615">
    <property type="entry name" value="FNIP"/>
</dbReference>
<evidence type="ECO:0000256" key="1">
    <source>
        <dbReference type="ARBA" id="ARBA00022737"/>
    </source>
</evidence>